<keyword evidence="1" id="KW-0812">Transmembrane</keyword>
<dbReference type="InterPro" id="IPR012338">
    <property type="entry name" value="Beta-lactam/transpept-like"/>
</dbReference>
<organism evidence="3 4">
    <name type="scientific">Candidatus Magasanikbacteria bacterium GW2011_GWA2_46_17</name>
    <dbReference type="NCBI Taxonomy" id="1619042"/>
    <lineage>
        <taxon>Bacteria</taxon>
        <taxon>Candidatus Magasanikiibacteriota</taxon>
    </lineage>
</organism>
<feature type="transmembrane region" description="Helical" evidence="1">
    <location>
        <begin position="29"/>
        <end position="48"/>
    </location>
</feature>
<gene>
    <name evidence="3" type="ORF">UX39_C0003G0037</name>
</gene>
<dbReference type="GO" id="GO:0009002">
    <property type="term" value="F:serine-type D-Ala-D-Ala carboxypeptidase activity"/>
    <property type="evidence" value="ECO:0007669"/>
    <property type="project" value="InterPro"/>
</dbReference>
<dbReference type="GO" id="GO:0006508">
    <property type="term" value="P:proteolysis"/>
    <property type="evidence" value="ECO:0007669"/>
    <property type="project" value="InterPro"/>
</dbReference>
<proteinExistence type="predicted"/>
<evidence type="ECO:0000256" key="1">
    <source>
        <dbReference type="SAM" id="Phobius"/>
    </source>
</evidence>
<name>A0A0G1RB10_9BACT</name>
<accession>A0A0G1RB10</accession>
<keyword evidence="3" id="KW-0645">Protease</keyword>
<dbReference type="EMBL" id="LCMA01000003">
    <property type="protein sequence ID" value="KKU27198.1"/>
    <property type="molecule type" value="Genomic_DNA"/>
</dbReference>
<dbReference type="Proteomes" id="UP000034175">
    <property type="component" value="Unassembled WGS sequence"/>
</dbReference>
<evidence type="ECO:0000313" key="4">
    <source>
        <dbReference type="Proteomes" id="UP000034175"/>
    </source>
</evidence>
<dbReference type="Gene3D" id="3.40.710.10">
    <property type="entry name" value="DD-peptidase/beta-lactamase superfamily"/>
    <property type="match status" value="1"/>
</dbReference>
<dbReference type="AlphaFoldDB" id="A0A0G1RB10"/>
<dbReference type="Pfam" id="PF00768">
    <property type="entry name" value="Peptidase_S11"/>
    <property type="match status" value="1"/>
</dbReference>
<dbReference type="SUPFAM" id="SSF56601">
    <property type="entry name" value="beta-lactamase/transpeptidase-like"/>
    <property type="match status" value="1"/>
</dbReference>
<evidence type="ECO:0000259" key="2">
    <source>
        <dbReference type="Pfam" id="PF00768"/>
    </source>
</evidence>
<keyword evidence="1" id="KW-0472">Membrane</keyword>
<evidence type="ECO:0000313" key="3">
    <source>
        <dbReference type="EMBL" id="KKU27198.1"/>
    </source>
</evidence>
<keyword evidence="1" id="KW-1133">Transmembrane helix</keyword>
<feature type="domain" description="Peptidase S11 D-alanyl-D-alanine carboxypeptidase A N-terminal" evidence="2">
    <location>
        <begin position="77"/>
        <end position="313"/>
    </location>
</feature>
<dbReference type="InterPro" id="IPR001967">
    <property type="entry name" value="Peptidase_S11_N"/>
</dbReference>
<protein>
    <submittedName>
        <fullName evidence="3">Serine-type D-Ala-D-Ala carboxypeptidase</fullName>
    </submittedName>
</protein>
<keyword evidence="3" id="KW-0378">Hydrolase</keyword>
<sequence length="342" mass="36290">MTDESMTIQPALEHAQADEKGTVVSTGHGLIPVMSFLMLFFVAVAVIMEHEYQPPVGTTGSQVAAAAAEENPFEELSLVSKAAIVIDLKKNKVLFAKNQDVQLPLASLAKIAMVLAVSDSLSTSTMLTIPRDTAPEGNAERLAKGERWRVQDIIDFTLLSSSNEGAEILANAAETAIRLKYPDAAEDASTVWRMNALARELLLQQTFFLNASGLDISPTLSGAYGSARDVAALFAYAASKHLSVFSKTANDGIVLTSANGRSTARAFNTNEAYGEIPGLIMGKTGLTDLAGGNLAIVFDADLGHPVVVVVLGSTRDGRFSDMRQLVSKTREMISGQSGSNPN</sequence>
<comment type="caution">
    <text evidence="3">The sequence shown here is derived from an EMBL/GenBank/DDBJ whole genome shotgun (WGS) entry which is preliminary data.</text>
</comment>
<reference evidence="3 4" key="1">
    <citation type="journal article" date="2015" name="Nature">
        <title>rRNA introns, odd ribosomes, and small enigmatic genomes across a large radiation of phyla.</title>
        <authorList>
            <person name="Brown C.T."/>
            <person name="Hug L.A."/>
            <person name="Thomas B.C."/>
            <person name="Sharon I."/>
            <person name="Castelle C.J."/>
            <person name="Singh A."/>
            <person name="Wilkins M.J."/>
            <person name="Williams K.H."/>
            <person name="Banfield J.F."/>
        </authorList>
    </citation>
    <scope>NUCLEOTIDE SEQUENCE [LARGE SCALE GENOMIC DNA]</scope>
</reference>
<keyword evidence="3" id="KW-0121">Carboxypeptidase</keyword>